<feature type="binding site" evidence="14">
    <location>
        <position position="242"/>
    </location>
    <ligand>
        <name>Zn(2+)</name>
        <dbReference type="ChEBI" id="CHEBI:29105"/>
        <note>catalytic</note>
    </ligand>
</feature>
<evidence type="ECO:0000313" key="17">
    <source>
        <dbReference type="Proteomes" id="UP000261540"/>
    </source>
</evidence>
<feature type="transmembrane region" description="Helical" evidence="15">
    <location>
        <begin position="164"/>
        <end position="183"/>
    </location>
</feature>
<evidence type="ECO:0000256" key="8">
    <source>
        <dbReference type="ARBA" id="ARBA00022989"/>
    </source>
</evidence>
<keyword evidence="9 15" id="KW-0472">Membrane</keyword>
<evidence type="ECO:0000256" key="12">
    <source>
        <dbReference type="ARBA" id="ARBA00049511"/>
    </source>
</evidence>
<keyword evidence="5 15" id="KW-0812">Transmembrane</keyword>
<feature type="binding site" evidence="13">
    <location>
        <position position="54"/>
    </location>
    <ligand>
        <name>Ca(2+)</name>
        <dbReference type="ChEBI" id="CHEBI:29108"/>
    </ligand>
</feature>
<proteinExistence type="inferred from homology"/>
<dbReference type="GO" id="GO:0005789">
    <property type="term" value="C:endoplasmic reticulum membrane"/>
    <property type="evidence" value="ECO:0007669"/>
    <property type="project" value="TreeGrafter"/>
</dbReference>
<feature type="transmembrane region" description="Helical" evidence="15">
    <location>
        <begin position="239"/>
        <end position="263"/>
    </location>
</feature>
<evidence type="ECO:0000256" key="2">
    <source>
        <dbReference type="ARBA" id="ARBA00004760"/>
    </source>
</evidence>
<feature type="transmembrane region" description="Helical" evidence="15">
    <location>
        <begin position="195"/>
        <end position="212"/>
    </location>
</feature>
<keyword evidence="17" id="KW-1185">Reference proteome</keyword>
<keyword evidence="8 15" id="KW-1133">Transmembrane helix</keyword>
<dbReference type="UniPathway" id="UPA00222"/>
<dbReference type="PANTHER" id="PTHR46187:SF3">
    <property type="entry name" value="ALKALINE CERAMIDASE 3"/>
    <property type="match status" value="1"/>
</dbReference>
<keyword evidence="13" id="KW-0106">Calcium</keyword>
<keyword evidence="15" id="KW-0443">Lipid metabolism</keyword>
<evidence type="ECO:0000256" key="1">
    <source>
        <dbReference type="ARBA" id="ARBA00004141"/>
    </source>
</evidence>
<keyword evidence="14" id="KW-0862">Zinc</keyword>
<evidence type="ECO:0000313" key="16">
    <source>
        <dbReference type="Ensembl" id="ENSPKIP00000021655.1"/>
    </source>
</evidence>
<evidence type="ECO:0000256" key="3">
    <source>
        <dbReference type="ARBA" id="ARBA00004991"/>
    </source>
</evidence>
<dbReference type="GO" id="GO:0071602">
    <property type="term" value="P:phytosphingosine biosynthetic process"/>
    <property type="evidence" value="ECO:0007669"/>
    <property type="project" value="TreeGrafter"/>
</dbReference>
<comment type="caution">
    <text evidence="15">Lacks conserved residue(s) required for the propagation of feature annotation.</text>
</comment>
<dbReference type="EC" id="3.5.1.-" evidence="15"/>
<evidence type="ECO:0000256" key="6">
    <source>
        <dbReference type="ARBA" id="ARBA00022801"/>
    </source>
</evidence>
<dbReference type="STRING" id="1676925.ENSPKIP00000021655"/>
<dbReference type="GeneTree" id="ENSGT00730000110920"/>
<dbReference type="PANTHER" id="PTHR46187">
    <property type="entry name" value="ALKALINE CERAMIDASE 3"/>
    <property type="match status" value="1"/>
</dbReference>
<evidence type="ECO:0000256" key="10">
    <source>
        <dbReference type="ARBA" id="ARBA00047401"/>
    </source>
</evidence>
<comment type="pathway">
    <text evidence="3">Sphingolipid metabolism.</text>
</comment>
<sequence length="301" mass="35095">MYRYYGNLPPPPLRNYFTFFSIMAPYDRLGYWGRPTSTLDWCEENYAVSFYIAEFWNTVSNLIMIVPPLYGALQTFRDGIEIRFVLAFLGIAAVGVGSWCFHMTLQYEMQLLDELPMIYSGCIFLYCVYECFKQEKTVHFLLITILLGFSISVTLVYLQWKEPVFHQVVYGMLVSCLVLRSLFIVSWVYPNLRRLAYTSLAVFLLGFALWNIDNLFCSTLQSARKRVPPLVGAMTQFHALWHILTGLGSYLHVLFSLQIRITYLKHRSYVKLKVCAGHNMMPKSYSSVKGLFFTFVMFLFY</sequence>
<comment type="cofactor">
    <cofactor evidence="14">
        <name>Zn(2+)</name>
        <dbReference type="ChEBI" id="CHEBI:29105"/>
    </cofactor>
</comment>
<accession>A0A3B3RUY0</accession>
<comment type="catalytic activity">
    <reaction evidence="11">
        <text>an N-acylsphing-4-enine + H2O = sphing-4-enine + a fatty acid</text>
        <dbReference type="Rhea" id="RHEA:20856"/>
        <dbReference type="ChEBI" id="CHEBI:15377"/>
        <dbReference type="ChEBI" id="CHEBI:28868"/>
        <dbReference type="ChEBI" id="CHEBI:52639"/>
        <dbReference type="ChEBI" id="CHEBI:57756"/>
        <dbReference type="EC" id="3.5.1.23"/>
    </reaction>
    <physiologicalReaction direction="left-to-right" evidence="11">
        <dbReference type="Rhea" id="RHEA:20857"/>
    </physiologicalReaction>
</comment>
<comment type="catalytic activity">
    <reaction evidence="10">
        <text>N-(9Z-octadecenoyl)-sphing-4-enine + H2O = sphing-4-enine + (9Z)-octadecenoate</text>
        <dbReference type="Rhea" id="RHEA:41299"/>
        <dbReference type="ChEBI" id="CHEBI:15377"/>
        <dbReference type="ChEBI" id="CHEBI:30823"/>
        <dbReference type="ChEBI" id="CHEBI:57756"/>
        <dbReference type="ChEBI" id="CHEBI:77996"/>
    </reaction>
    <physiologicalReaction direction="left-to-right" evidence="10">
        <dbReference type="Rhea" id="RHEA:41300"/>
    </physiologicalReaction>
</comment>
<comment type="function">
    <text evidence="15">Hydrolyzes the sphingolipid ceramide into sphingosine and free fatty acid.</text>
</comment>
<comment type="pathway">
    <text evidence="2">Lipid metabolism; sphingolipid metabolism.</text>
</comment>
<dbReference type="Proteomes" id="UP000261540">
    <property type="component" value="Unplaced"/>
</dbReference>
<evidence type="ECO:0000256" key="15">
    <source>
        <dbReference type="RuleBase" id="RU364079"/>
    </source>
</evidence>
<comment type="catalytic activity">
    <reaction evidence="12">
        <text>an N-acylsphinganine + H2O = sphinganine + a fatty acid</text>
        <dbReference type="Rhea" id="RHEA:33551"/>
        <dbReference type="ChEBI" id="CHEBI:15377"/>
        <dbReference type="ChEBI" id="CHEBI:28868"/>
        <dbReference type="ChEBI" id="CHEBI:31488"/>
        <dbReference type="ChEBI" id="CHEBI:57817"/>
    </reaction>
    <physiologicalReaction direction="left-to-right" evidence="12">
        <dbReference type="Rhea" id="RHEA:33552"/>
    </physiologicalReaction>
</comment>
<comment type="similarity">
    <text evidence="4 15">Belongs to the alkaline ceramidase family.</text>
</comment>
<feature type="binding site" evidence="13">
    <location>
        <position position="40"/>
    </location>
    <ligand>
        <name>Ca(2+)</name>
        <dbReference type="ChEBI" id="CHEBI:29108"/>
    </ligand>
</feature>
<feature type="transmembrane region" description="Helical" evidence="15">
    <location>
        <begin position="85"/>
        <end position="104"/>
    </location>
</feature>
<evidence type="ECO:0000256" key="9">
    <source>
        <dbReference type="ARBA" id="ARBA00023136"/>
    </source>
</evidence>
<reference evidence="16" key="1">
    <citation type="submission" date="2025-08" db="UniProtKB">
        <authorList>
            <consortium name="Ensembl"/>
        </authorList>
    </citation>
    <scope>IDENTIFICATION</scope>
</reference>
<keyword evidence="6 15" id="KW-0378">Hydrolase</keyword>
<dbReference type="GO" id="GO:0006672">
    <property type="term" value="P:ceramide metabolic process"/>
    <property type="evidence" value="ECO:0007669"/>
    <property type="project" value="InterPro"/>
</dbReference>
<comment type="subcellular location">
    <subcellularLocation>
        <location evidence="1">Membrane</location>
        <topology evidence="1">Multi-pass membrane protein</topology>
    </subcellularLocation>
</comment>
<evidence type="ECO:0000256" key="5">
    <source>
        <dbReference type="ARBA" id="ARBA00022692"/>
    </source>
</evidence>
<feature type="binding site" evidence="13">
    <location>
        <position position="41"/>
    </location>
    <ligand>
        <name>Ca(2+)</name>
        <dbReference type="ChEBI" id="CHEBI:29108"/>
    </ligand>
</feature>
<organism evidence="16 17">
    <name type="scientific">Paramormyrops kingsleyae</name>
    <dbReference type="NCBI Taxonomy" id="1676925"/>
    <lineage>
        <taxon>Eukaryota</taxon>
        <taxon>Metazoa</taxon>
        <taxon>Chordata</taxon>
        <taxon>Craniata</taxon>
        <taxon>Vertebrata</taxon>
        <taxon>Euteleostomi</taxon>
        <taxon>Actinopterygii</taxon>
        <taxon>Neopterygii</taxon>
        <taxon>Teleostei</taxon>
        <taxon>Osteoglossocephala</taxon>
        <taxon>Osteoglossomorpha</taxon>
        <taxon>Osteoglossiformes</taxon>
        <taxon>Mormyridae</taxon>
        <taxon>Paramormyrops</taxon>
    </lineage>
</organism>
<feature type="transmembrane region" description="Helical" evidence="15">
    <location>
        <begin position="139"/>
        <end position="158"/>
    </location>
</feature>
<reference evidence="16" key="2">
    <citation type="submission" date="2025-09" db="UniProtKB">
        <authorList>
            <consortium name="Ensembl"/>
        </authorList>
    </citation>
    <scope>IDENTIFICATION</scope>
</reference>
<feature type="transmembrane region" description="Helical" evidence="15">
    <location>
        <begin position="116"/>
        <end position="132"/>
    </location>
</feature>
<feature type="binding site" evidence="13">
    <location>
        <position position="45"/>
    </location>
    <ligand>
        <name>Ca(2+)</name>
        <dbReference type="ChEBI" id="CHEBI:29108"/>
    </ligand>
</feature>
<keyword evidence="13" id="KW-0479">Metal-binding</keyword>
<dbReference type="AlphaFoldDB" id="A0A3B3RUY0"/>
<dbReference type="Pfam" id="PF05875">
    <property type="entry name" value="Ceramidase"/>
    <property type="match status" value="1"/>
</dbReference>
<keyword evidence="7" id="KW-0746">Sphingolipid metabolism</keyword>
<feature type="binding site" evidence="14">
    <location>
        <position position="102"/>
    </location>
    <ligand>
        <name>Zn(2+)</name>
        <dbReference type="ChEBI" id="CHEBI:29105"/>
        <note>catalytic</note>
    </ligand>
</feature>
<dbReference type="GO" id="GO:0046512">
    <property type="term" value="P:sphingosine biosynthetic process"/>
    <property type="evidence" value="ECO:0007669"/>
    <property type="project" value="UniProtKB-ARBA"/>
</dbReference>
<evidence type="ECO:0000256" key="4">
    <source>
        <dbReference type="ARBA" id="ARBA00009780"/>
    </source>
</evidence>
<dbReference type="Ensembl" id="ENSPKIT00000002296.1">
    <property type="protein sequence ID" value="ENSPKIP00000021655.1"/>
    <property type="gene ID" value="ENSPKIG00000005945.1"/>
</dbReference>
<evidence type="ECO:0000256" key="7">
    <source>
        <dbReference type="ARBA" id="ARBA00022919"/>
    </source>
</evidence>
<evidence type="ECO:0000256" key="14">
    <source>
        <dbReference type="PIRSR" id="PIRSR608901-2"/>
    </source>
</evidence>
<dbReference type="GO" id="GO:0046872">
    <property type="term" value="F:metal ion binding"/>
    <property type="evidence" value="ECO:0007669"/>
    <property type="project" value="UniProtKB-KW"/>
</dbReference>
<dbReference type="InterPro" id="IPR008901">
    <property type="entry name" value="ACER"/>
</dbReference>
<feature type="binding site" evidence="14">
    <location>
        <position position="238"/>
    </location>
    <ligand>
        <name>Zn(2+)</name>
        <dbReference type="ChEBI" id="CHEBI:29105"/>
        <note>catalytic</note>
    </ligand>
</feature>
<evidence type="ECO:0000256" key="11">
    <source>
        <dbReference type="ARBA" id="ARBA00048323"/>
    </source>
</evidence>
<name>A0A3B3RUY0_9TELE</name>
<evidence type="ECO:0000256" key="13">
    <source>
        <dbReference type="PIRSR" id="PIRSR608901-1"/>
    </source>
</evidence>
<feature type="binding site" evidence="13">
    <location>
        <position position="43"/>
    </location>
    <ligand>
        <name>Ca(2+)</name>
        <dbReference type="ChEBI" id="CHEBI:29108"/>
    </ligand>
</feature>
<protein>
    <recommendedName>
        <fullName evidence="15">Alkaline ceramidase</fullName>
        <ecNumber evidence="15">3.5.1.-</ecNumber>
    </recommendedName>
</protein>
<dbReference type="GO" id="GO:0017040">
    <property type="term" value="F:N-acylsphingosine amidohydrolase activity"/>
    <property type="evidence" value="ECO:0007669"/>
    <property type="project" value="UniProtKB-EC"/>
</dbReference>